<dbReference type="OrthoDB" id="2356263at2"/>
<evidence type="ECO:0000259" key="3">
    <source>
        <dbReference type="PROSITE" id="PS50977"/>
    </source>
</evidence>
<name>A0A1I3BFB4_9RHOB</name>
<dbReference type="GO" id="GO:0003677">
    <property type="term" value="F:DNA binding"/>
    <property type="evidence" value="ECO:0007669"/>
    <property type="project" value="UniProtKB-UniRule"/>
</dbReference>
<dbReference type="SUPFAM" id="SSF46689">
    <property type="entry name" value="Homeodomain-like"/>
    <property type="match status" value="1"/>
</dbReference>
<dbReference type="SUPFAM" id="SSF48498">
    <property type="entry name" value="Tetracyclin repressor-like, C-terminal domain"/>
    <property type="match status" value="1"/>
</dbReference>
<sequence>MDEADEDIAADGARRRWKQDPEAVRADILGAARKLFAQKGYSGARIEEIAALTACSKRMIYYYFGDKEGLWRAVLAEAYRRTREAEEALDLHGLPPAEALRRLADFTFENHAARRDFIRLVMIENVHEGAHMPQADEMSGPNLSVIRLLEDIYRRGLAAGIFRPGLTPLELHWQISALSYFNVANQATFSRIFGDALFTPEGQARLKRQVGESLLRFVLTPEAAARELP</sequence>
<dbReference type="PANTHER" id="PTHR30328">
    <property type="entry name" value="TRANSCRIPTIONAL REPRESSOR"/>
    <property type="match status" value="1"/>
</dbReference>
<dbReference type="Gene3D" id="1.10.357.10">
    <property type="entry name" value="Tetracycline Repressor, domain 2"/>
    <property type="match status" value="1"/>
</dbReference>
<evidence type="ECO:0000313" key="4">
    <source>
        <dbReference type="EMBL" id="SFH60639.1"/>
    </source>
</evidence>
<dbReference type="PROSITE" id="PS50977">
    <property type="entry name" value="HTH_TETR_2"/>
    <property type="match status" value="1"/>
</dbReference>
<dbReference type="InterPro" id="IPR050109">
    <property type="entry name" value="HTH-type_TetR-like_transc_reg"/>
</dbReference>
<dbReference type="InterPro" id="IPR009057">
    <property type="entry name" value="Homeodomain-like_sf"/>
</dbReference>
<dbReference type="PANTHER" id="PTHR30328:SF54">
    <property type="entry name" value="HTH-TYPE TRANSCRIPTIONAL REPRESSOR SCO4008"/>
    <property type="match status" value="1"/>
</dbReference>
<accession>A0A1I3BFB4</accession>
<dbReference type="Pfam" id="PF00440">
    <property type="entry name" value="TetR_N"/>
    <property type="match status" value="1"/>
</dbReference>
<feature type="domain" description="HTH tetR-type" evidence="3">
    <location>
        <begin position="22"/>
        <end position="82"/>
    </location>
</feature>
<evidence type="ECO:0000313" key="5">
    <source>
        <dbReference type="Proteomes" id="UP000199377"/>
    </source>
</evidence>
<proteinExistence type="predicted"/>
<dbReference type="Pfam" id="PF17938">
    <property type="entry name" value="TetR_C_29"/>
    <property type="match status" value="1"/>
</dbReference>
<dbReference type="InterPro" id="IPR036271">
    <property type="entry name" value="Tet_transcr_reg_TetR-rel_C_sf"/>
</dbReference>
<dbReference type="InterPro" id="IPR001647">
    <property type="entry name" value="HTH_TetR"/>
</dbReference>
<dbReference type="PRINTS" id="PR00455">
    <property type="entry name" value="HTHTETR"/>
</dbReference>
<dbReference type="EMBL" id="FOQH01000001">
    <property type="protein sequence ID" value="SFH60639.1"/>
    <property type="molecule type" value="Genomic_DNA"/>
</dbReference>
<dbReference type="Proteomes" id="UP000199377">
    <property type="component" value="Unassembled WGS sequence"/>
</dbReference>
<feature type="DNA-binding region" description="H-T-H motif" evidence="2">
    <location>
        <begin position="45"/>
        <end position="64"/>
    </location>
</feature>
<dbReference type="AlphaFoldDB" id="A0A1I3BFB4"/>
<organism evidence="4 5">
    <name type="scientific">Albimonas pacifica</name>
    <dbReference type="NCBI Taxonomy" id="1114924"/>
    <lineage>
        <taxon>Bacteria</taxon>
        <taxon>Pseudomonadati</taxon>
        <taxon>Pseudomonadota</taxon>
        <taxon>Alphaproteobacteria</taxon>
        <taxon>Rhodobacterales</taxon>
        <taxon>Paracoccaceae</taxon>
        <taxon>Albimonas</taxon>
    </lineage>
</organism>
<dbReference type="InterPro" id="IPR041474">
    <property type="entry name" value="NicS_C"/>
</dbReference>
<evidence type="ECO:0000256" key="2">
    <source>
        <dbReference type="PROSITE-ProRule" id="PRU00335"/>
    </source>
</evidence>
<reference evidence="4 5" key="1">
    <citation type="submission" date="2016-10" db="EMBL/GenBank/DDBJ databases">
        <authorList>
            <person name="de Groot N.N."/>
        </authorList>
    </citation>
    <scope>NUCLEOTIDE SEQUENCE [LARGE SCALE GENOMIC DNA]</scope>
    <source>
        <strain evidence="4 5">CGMCC 1.11030</strain>
    </source>
</reference>
<protein>
    <submittedName>
        <fullName evidence="4">Transcriptional regulator, TetR family</fullName>
    </submittedName>
</protein>
<dbReference type="STRING" id="1114924.SAMN05216258_10132"/>
<gene>
    <name evidence="4" type="ORF">SAMN05216258_10132</name>
</gene>
<dbReference type="RefSeq" id="WP_092856514.1">
    <property type="nucleotide sequence ID" value="NZ_FOQH01000001.1"/>
</dbReference>
<keyword evidence="5" id="KW-1185">Reference proteome</keyword>
<keyword evidence="1 2" id="KW-0238">DNA-binding</keyword>
<evidence type="ECO:0000256" key="1">
    <source>
        <dbReference type="ARBA" id="ARBA00023125"/>
    </source>
</evidence>